<dbReference type="PANTHER" id="PTHR43285:SF2">
    <property type="entry name" value="ANTHRANILATE PHOSPHORIBOSYLTRANSFERASE"/>
    <property type="match status" value="1"/>
</dbReference>
<dbReference type="SUPFAM" id="SSF52418">
    <property type="entry name" value="Nucleoside phosphorylase/phosphoribosyltransferase catalytic domain"/>
    <property type="match status" value="1"/>
</dbReference>
<feature type="region of interest" description="Disordered" evidence="3">
    <location>
        <begin position="275"/>
        <end position="296"/>
    </location>
</feature>
<evidence type="ECO:0000259" key="4">
    <source>
        <dbReference type="Pfam" id="PF00591"/>
    </source>
</evidence>
<gene>
    <name evidence="5" type="ORF">GOMPHAMPRED_002019</name>
</gene>
<dbReference type="GO" id="GO:0000162">
    <property type="term" value="P:L-tryptophan biosynthetic process"/>
    <property type="evidence" value="ECO:0007669"/>
    <property type="project" value="InterPro"/>
</dbReference>
<keyword evidence="2" id="KW-0808">Transferase</keyword>
<evidence type="ECO:0000313" key="5">
    <source>
        <dbReference type="EMBL" id="CAF9920234.1"/>
    </source>
</evidence>
<evidence type="ECO:0000256" key="1">
    <source>
        <dbReference type="ARBA" id="ARBA00022676"/>
    </source>
</evidence>
<feature type="domain" description="Glycosyl transferase family 3" evidence="4">
    <location>
        <begin position="102"/>
        <end position="269"/>
    </location>
</feature>
<organism evidence="5 6">
    <name type="scientific">Gomphillus americanus</name>
    <dbReference type="NCBI Taxonomy" id="1940652"/>
    <lineage>
        <taxon>Eukaryota</taxon>
        <taxon>Fungi</taxon>
        <taxon>Dikarya</taxon>
        <taxon>Ascomycota</taxon>
        <taxon>Pezizomycotina</taxon>
        <taxon>Lecanoromycetes</taxon>
        <taxon>OSLEUM clade</taxon>
        <taxon>Ostropomycetidae</taxon>
        <taxon>Ostropales</taxon>
        <taxon>Graphidaceae</taxon>
        <taxon>Gomphilloideae</taxon>
        <taxon>Gomphillus</taxon>
    </lineage>
</organism>
<keyword evidence="1" id="KW-0328">Glycosyltransferase</keyword>
<sequence>MGDHSKVSITPLLNKLIDPLKGRASAEEIAGVLALIYNDQLTVVQCASFLTLLQSSGRGHDAQVVAKCSDQMRTAGDQIDKKLLQKTVRKRNRRQGGYMGGLCDIVGTGGDGHSTFNVSTTASILASSQLLICKHGAKASSSKSGSADMLQHILPKAPIIEAITATNIVQAFEHGDYAFLYAPIFNPRTRFVAPVRRALGFRTLFNILGPLANPADPYIEARIVGVAMKELGYVHSEALRLQGARKTMVVCGAEDLDEISCAGKTFCWRSVEKPNPEFRGPKTEEDEDYTTSDEEAPPRTLLHVEEFELHPEDFGFPPHPLSEVLPGQEPSQNAAMLMKILNNEIPDDDPVLHFVLMNTAALFVVSGLCDADTSDLGSGDSGEVITEIGPGGGRWKEGVRRARWAITSGAAKRSLEQYIDFTTRQTVP</sequence>
<dbReference type="GO" id="GO:0005829">
    <property type="term" value="C:cytosol"/>
    <property type="evidence" value="ECO:0007669"/>
    <property type="project" value="TreeGrafter"/>
</dbReference>
<name>A0A8H3FAV7_9LECA</name>
<dbReference type="OrthoDB" id="427800at2759"/>
<dbReference type="InterPro" id="IPR005940">
    <property type="entry name" value="Anthranilate_Pribosyl_Tfrase"/>
</dbReference>
<dbReference type="InterPro" id="IPR035902">
    <property type="entry name" value="Nuc_phospho_transferase"/>
</dbReference>
<dbReference type="EMBL" id="CAJPDQ010000015">
    <property type="protein sequence ID" value="CAF9920234.1"/>
    <property type="molecule type" value="Genomic_DNA"/>
</dbReference>
<dbReference type="Proteomes" id="UP000664169">
    <property type="component" value="Unassembled WGS sequence"/>
</dbReference>
<dbReference type="PANTHER" id="PTHR43285">
    <property type="entry name" value="ANTHRANILATE PHOSPHORIBOSYLTRANSFERASE"/>
    <property type="match status" value="1"/>
</dbReference>
<dbReference type="Pfam" id="PF00591">
    <property type="entry name" value="Glycos_transf_3"/>
    <property type="match status" value="2"/>
</dbReference>
<feature type="compositionally biased region" description="Acidic residues" evidence="3">
    <location>
        <begin position="284"/>
        <end position="295"/>
    </location>
</feature>
<evidence type="ECO:0000256" key="3">
    <source>
        <dbReference type="SAM" id="MobiDB-lite"/>
    </source>
</evidence>
<comment type="caution">
    <text evidence="5">The sequence shown here is derived from an EMBL/GenBank/DDBJ whole genome shotgun (WGS) entry which is preliminary data.</text>
</comment>
<dbReference type="GO" id="GO:0004048">
    <property type="term" value="F:anthranilate phosphoribosyltransferase activity"/>
    <property type="evidence" value="ECO:0007669"/>
    <property type="project" value="InterPro"/>
</dbReference>
<accession>A0A8H3FAV7</accession>
<reference evidence="5" key="1">
    <citation type="submission" date="2021-03" db="EMBL/GenBank/DDBJ databases">
        <authorList>
            <person name="Tagirdzhanova G."/>
        </authorList>
    </citation>
    <scope>NUCLEOTIDE SEQUENCE</scope>
</reference>
<feature type="domain" description="Glycosyl transferase family 3" evidence="4">
    <location>
        <begin position="304"/>
        <end position="411"/>
    </location>
</feature>
<evidence type="ECO:0000313" key="6">
    <source>
        <dbReference type="Proteomes" id="UP000664169"/>
    </source>
</evidence>
<protein>
    <recommendedName>
        <fullName evidence="4">Glycosyl transferase family 3 domain-containing protein</fullName>
    </recommendedName>
</protein>
<evidence type="ECO:0000256" key="2">
    <source>
        <dbReference type="ARBA" id="ARBA00022679"/>
    </source>
</evidence>
<dbReference type="InterPro" id="IPR000312">
    <property type="entry name" value="Glycosyl_Trfase_fam3"/>
</dbReference>
<proteinExistence type="predicted"/>
<dbReference type="Gene3D" id="3.40.1030.10">
    <property type="entry name" value="Nucleoside phosphorylase/phosphoribosyltransferase catalytic domain"/>
    <property type="match status" value="1"/>
</dbReference>
<dbReference type="AlphaFoldDB" id="A0A8H3FAV7"/>
<keyword evidence="6" id="KW-1185">Reference proteome</keyword>